<dbReference type="RefSeq" id="WP_163297470.1">
    <property type="nucleotide sequence ID" value="NZ_JAAGRR010000002.1"/>
</dbReference>
<evidence type="ECO:0000256" key="5">
    <source>
        <dbReference type="ARBA" id="ARBA00023274"/>
    </source>
</evidence>
<dbReference type="GO" id="GO:0003735">
    <property type="term" value="F:structural constituent of ribosome"/>
    <property type="evidence" value="ECO:0007669"/>
    <property type="project" value="InterPro"/>
</dbReference>
<evidence type="ECO:0000256" key="6">
    <source>
        <dbReference type="HAMAP-Rule" id="MF_01369"/>
    </source>
</evidence>
<reference evidence="7 8" key="1">
    <citation type="submission" date="2020-02" db="EMBL/GenBank/DDBJ databases">
        <title>Comparative genomics of sulfur disproportionating microorganisms.</title>
        <authorList>
            <person name="Ward L.M."/>
            <person name="Bertran E."/>
            <person name="Johnston D.T."/>
        </authorList>
    </citation>
    <scope>NUCLEOTIDE SEQUENCE [LARGE SCALE GENOMIC DNA]</scope>
    <source>
        <strain evidence="7 8">DSM 100025</strain>
    </source>
</reference>
<accession>A0A6N9TLL3</accession>
<keyword evidence="3 6" id="KW-0694">RNA-binding</keyword>
<gene>
    <name evidence="6" type="primary">rplW</name>
    <name evidence="7" type="ORF">G3N55_00400</name>
</gene>
<evidence type="ECO:0000256" key="3">
    <source>
        <dbReference type="ARBA" id="ARBA00022884"/>
    </source>
</evidence>
<dbReference type="NCBIfam" id="NF004363">
    <property type="entry name" value="PRK05738.2-4"/>
    <property type="match status" value="1"/>
</dbReference>
<dbReference type="GO" id="GO:0006412">
    <property type="term" value="P:translation"/>
    <property type="evidence" value="ECO:0007669"/>
    <property type="project" value="UniProtKB-UniRule"/>
</dbReference>
<keyword evidence="4 6" id="KW-0689">Ribosomal protein</keyword>
<organism evidence="7 8">
    <name type="scientific">Dissulfurirhabdus thermomarina</name>
    <dbReference type="NCBI Taxonomy" id="1765737"/>
    <lineage>
        <taxon>Bacteria</taxon>
        <taxon>Deltaproteobacteria</taxon>
        <taxon>Dissulfurirhabdaceae</taxon>
        <taxon>Dissulfurirhabdus</taxon>
    </lineage>
</organism>
<dbReference type="EMBL" id="JAAGRR010000002">
    <property type="protein sequence ID" value="NDY41310.1"/>
    <property type="molecule type" value="Genomic_DNA"/>
</dbReference>
<dbReference type="HAMAP" id="MF_01369_B">
    <property type="entry name" value="Ribosomal_uL23_B"/>
    <property type="match status" value="1"/>
</dbReference>
<keyword evidence="2 6" id="KW-0699">rRNA-binding</keyword>
<evidence type="ECO:0000313" key="8">
    <source>
        <dbReference type="Proteomes" id="UP000469346"/>
    </source>
</evidence>
<dbReference type="GO" id="GO:0019843">
    <property type="term" value="F:rRNA binding"/>
    <property type="evidence" value="ECO:0007669"/>
    <property type="project" value="UniProtKB-UniRule"/>
</dbReference>
<dbReference type="Pfam" id="PF00276">
    <property type="entry name" value="Ribosomal_L23"/>
    <property type="match status" value="1"/>
</dbReference>
<evidence type="ECO:0000256" key="1">
    <source>
        <dbReference type="ARBA" id="ARBA00006700"/>
    </source>
</evidence>
<dbReference type="NCBIfam" id="NF004366">
    <property type="entry name" value="PRK05738.3-2"/>
    <property type="match status" value="1"/>
</dbReference>
<keyword evidence="5 6" id="KW-0687">Ribonucleoprotein</keyword>
<dbReference type="NCBIfam" id="NF004359">
    <property type="entry name" value="PRK05738.1-3"/>
    <property type="match status" value="1"/>
</dbReference>
<sequence length="96" mass="11010">MSGHHDILKAPLITEKSTLLKETSEQVVFRVDRRANKIQVRQAVEALFNVKVQSVRMVNVKGKPKRMGRHFGRRSATKKAIVRLRPGDRIDFFEGV</sequence>
<dbReference type="InterPro" id="IPR013025">
    <property type="entry name" value="Ribosomal_uL23-like"/>
</dbReference>
<dbReference type="PANTHER" id="PTHR11620">
    <property type="entry name" value="60S RIBOSOMAL PROTEIN L23A"/>
    <property type="match status" value="1"/>
</dbReference>
<dbReference type="GO" id="GO:0005840">
    <property type="term" value="C:ribosome"/>
    <property type="evidence" value="ECO:0007669"/>
    <property type="project" value="UniProtKB-KW"/>
</dbReference>
<dbReference type="InterPro" id="IPR012677">
    <property type="entry name" value="Nucleotide-bd_a/b_plait_sf"/>
</dbReference>
<comment type="caution">
    <text evidence="7">The sequence shown here is derived from an EMBL/GenBank/DDBJ whole genome shotgun (WGS) entry which is preliminary data.</text>
</comment>
<evidence type="ECO:0000256" key="2">
    <source>
        <dbReference type="ARBA" id="ARBA00022730"/>
    </source>
</evidence>
<evidence type="ECO:0000256" key="4">
    <source>
        <dbReference type="ARBA" id="ARBA00022980"/>
    </source>
</evidence>
<protein>
    <recommendedName>
        <fullName evidence="6">Large ribosomal subunit protein uL23</fullName>
    </recommendedName>
</protein>
<dbReference type="Proteomes" id="UP000469346">
    <property type="component" value="Unassembled WGS sequence"/>
</dbReference>
<dbReference type="GO" id="GO:1990904">
    <property type="term" value="C:ribonucleoprotein complex"/>
    <property type="evidence" value="ECO:0007669"/>
    <property type="project" value="UniProtKB-KW"/>
</dbReference>
<comment type="similarity">
    <text evidence="1 6">Belongs to the universal ribosomal protein uL23 family.</text>
</comment>
<dbReference type="InterPro" id="IPR012678">
    <property type="entry name" value="Ribosomal_uL23/eL15/eS24_sf"/>
</dbReference>
<dbReference type="FunFam" id="3.30.70.330:FF:000001">
    <property type="entry name" value="50S ribosomal protein L23"/>
    <property type="match status" value="1"/>
</dbReference>
<evidence type="ECO:0000313" key="7">
    <source>
        <dbReference type="EMBL" id="NDY41310.1"/>
    </source>
</evidence>
<dbReference type="SUPFAM" id="SSF54189">
    <property type="entry name" value="Ribosomal proteins S24e, L23 and L15e"/>
    <property type="match status" value="1"/>
</dbReference>
<proteinExistence type="inferred from homology"/>
<name>A0A6N9TLL3_DISTH</name>
<dbReference type="AlphaFoldDB" id="A0A6N9TLL3"/>
<comment type="function">
    <text evidence="6">One of the early assembly proteins it binds 23S rRNA. One of the proteins that surrounds the polypeptide exit tunnel on the outside of the ribosome. Forms the main docking site for trigger factor binding to the ribosome.</text>
</comment>
<comment type="subunit">
    <text evidence="6">Part of the 50S ribosomal subunit. Contacts protein L29, and trigger factor when it is bound to the ribosome.</text>
</comment>
<keyword evidence="8" id="KW-1185">Reference proteome</keyword>
<dbReference type="Gene3D" id="3.30.70.330">
    <property type="match status" value="1"/>
</dbReference>